<evidence type="ECO:0000259" key="1">
    <source>
        <dbReference type="Pfam" id="PF03028"/>
    </source>
</evidence>
<dbReference type="GO" id="GO:0051959">
    <property type="term" value="F:dynein light intermediate chain binding"/>
    <property type="evidence" value="ECO:0007669"/>
    <property type="project" value="InterPro"/>
</dbReference>
<evidence type="ECO:0000259" key="3">
    <source>
        <dbReference type="Pfam" id="PF18199"/>
    </source>
</evidence>
<feature type="domain" description="Dynein heavy chain AAA lid" evidence="2">
    <location>
        <begin position="288"/>
        <end position="426"/>
    </location>
</feature>
<dbReference type="InterPro" id="IPR041658">
    <property type="entry name" value="AAA_lid_11"/>
</dbReference>
<dbReference type="GO" id="GO:0008569">
    <property type="term" value="F:minus-end-directed microtubule motor activity"/>
    <property type="evidence" value="ECO:0007669"/>
    <property type="project" value="InterPro"/>
</dbReference>
<dbReference type="Pfam" id="PF03028">
    <property type="entry name" value="Dynein_heavy"/>
    <property type="match status" value="1"/>
</dbReference>
<dbReference type="Gene3D" id="3.40.50.300">
    <property type="entry name" value="P-loop containing nucleotide triphosphate hydrolases"/>
    <property type="match status" value="1"/>
</dbReference>
<dbReference type="FunFam" id="1.10.8.720:FF:000001">
    <property type="entry name" value="dynein heavy chain 7, axonemal"/>
    <property type="match status" value="1"/>
</dbReference>
<evidence type="ECO:0000259" key="2">
    <source>
        <dbReference type="Pfam" id="PF18198"/>
    </source>
</evidence>
<dbReference type="Gene3D" id="1.10.8.720">
    <property type="entry name" value="Region D6 of dynein motor"/>
    <property type="match status" value="1"/>
</dbReference>
<name>A0AAV4XT02_CAEEX</name>
<evidence type="ECO:0000313" key="5">
    <source>
        <dbReference type="Proteomes" id="UP001054945"/>
    </source>
</evidence>
<dbReference type="InterPro" id="IPR041228">
    <property type="entry name" value="Dynein_C"/>
</dbReference>
<dbReference type="Pfam" id="PF18198">
    <property type="entry name" value="AAA_lid_11"/>
    <property type="match status" value="1"/>
</dbReference>
<proteinExistence type="predicted"/>
<accession>A0AAV4XT02</accession>
<dbReference type="AlphaFoldDB" id="A0AAV4XT02"/>
<evidence type="ECO:0000313" key="4">
    <source>
        <dbReference type="EMBL" id="GIY97065.1"/>
    </source>
</evidence>
<dbReference type="InterPro" id="IPR026983">
    <property type="entry name" value="DHC"/>
</dbReference>
<comment type="caution">
    <text evidence="4">The sequence shown here is derived from an EMBL/GenBank/DDBJ whole genome shotgun (WGS) entry which is preliminary data.</text>
</comment>
<feature type="domain" description="Dynein heavy chain C-terminal" evidence="3">
    <location>
        <begin position="434"/>
        <end position="547"/>
    </location>
</feature>
<dbReference type="GO" id="GO:0007018">
    <property type="term" value="P:microtubule-based movement"/>
    <property type="evidence" value="ECO:0007669"/>
    <property type="project" value="InterPro"/>
</dbReference>
<feature type="domain" description="Dynein heavy chain region D6 P-loop" evidence="1">
    <location>
        <begin position="138"/>
        <end position="252"/>
    </location>
</feature>
<dbReference type="FunFam" id="3.40.50.300:FF:000362">
    <property type="entry name" value="Dynein, axonemal, heavy chain 6"/>
    <property type="match status" value="1"/>
</dbReference>
<sequence>MLEKNEFKFFLTGGVGLENTIPNPAPSWLLDKSWDEICRLADFKVFKRLKEEFISHSDNWKHIYDSKEPQNLMFPGKWEDSLTEFQRLLVLRCLRADKIHLQNIDRAHGDEVRRGQSGKGICPSPPFDLPQSYNDSSSTIPLLFVLSPGADPMAALLKFAEDNGFGGDKFGAISLGQGQGPVAETMIKNARRDGTWVALQNCHLAVSWMPQLEKICNEMTPDSTHENFRLWLTSYPSPKFPVSVLQNGVKMTNEPPTGLKQNLLQSFLSTPISDQAFFNGCGDKNEIFQRLMFSLCFFHALIQERKQFGPIGWNIPYGFNESDLRISLQQLQMFVNEYQEVPFEAITYMTGECNYGGRVTDDWDRRCLLTLLADFCNSSIIEEEGYSLSPDGKYTVPETDSYEEILEFIGNLPSSQHPGVFGMHENVDITRELQESRRLLDSILLTEGTGTSKDGGTTDHQLTDVATDILAKLPPNFDMEEASIKYPVNYNESMNTVLVQEMERFNKLLHTIRYSLQQLQAVVKGLVVMSSDLEALAGSLLIDVCPPCGLQFPTHP</sequence>
<dbReference type="Pfam" id="PF18199">
    <property type="entry name" value="Dynein_C"/>
    <property type="match status" value="1"/>
</dbReference>
<protein>
    <submittedName>
        <fullName evidence="4">Dynein heavy chain 12, axonemal</fullName>
    </submittedName>
</protein>
<dbReference type="InterPro" id="IPR004273">
    <property type="entry name" value="Dynein_heavy_D6_P-loop"/>
</dbReference>
<dbReference type="InterPro" id="IPR027417">
    <property type="entry name" value="P-loop_NTPase"/>
</dbReference>
<dbReference type="InterPro" id="IPR042219">
    <property type="entry name" value="AAA_lid_11_sf"/>
</dbReference>
<dbReference type="Gene3D" id="1.20.1270.280">
    <property type="match status" value="1"/>
</dbReference>
<keyword evidence="5" id="KW-1185">Reference proteome</keyword>
<dbReference type="PANTHER" id="PTHR22878">
    <property type="entry name" value="DYNEIN HEAVY CHAIN 6, AXONEMAL-LIKE-RELATED"/>
    <property type="match status" value="1"/>
</dbReference>
<gene>
    <name evidence="4" type="primary">DNAH12</name>
    <name evidence="4" type="ORF">CEXT_174171</name>
</gene>
<dbReference type="PANTHER" id="PTHR22878:SF70">
    <property type="entry name" value="DYNEIN HEAVY CHAIN 2, AXONEMAL"/>
    <property type="match status" value="1"/>
</dbReference>
<reference evidence="4 5" key="1">
    <citation type="submission" date="2021-06" db="EMBL/GenBank/DDBJ databases">
        <title>Caerostris extrusa draft genome.</title>
        <authorList>
            <person name="Kono N."/>
            <person name="Arakawa K."/>
        </authorList>
    </citation>
    <scope>NUCLEOTIDE SEQUENCE [LARGE SCALE GENOMIC DNA]</scope>
</reference>
<dbReference type="GO" id="GO:0045505">
    <property type="term" value="F:dynein intermediate chain binding"/>
    <property type="evidence" value="ECO:0007669"/>
    <property type="project" value="InterPro"/>
</dbReference>
<dbReference type="Proteomes" id="UP001054945">
    <property type="component" value="Unassembled WGS sequence"/>
</dbReference>
<organism evidence="4 5">
    <name type="scientific">Caerostris extrusa</name>
    <name type="common">Bark spider</name>
    <name type="synonym">Caerostris bankana</name>
    <dbReference type="NCBI Taxonomy" id="172846"/>
    <lineage>
        <taxon>Eukaryota</taxon>
        <taxon>Metazoa</taxon>
        <taxon>Ecdysozoa</taxon>
        <taxon>Arthropoda</taxon>
        <taxon>Chelicerata</taxon>
        <taxon>Arachnida</taxon>
        <taxon>Araneae</taxon>
        <taxon>Araneomorphae</taxon>
        <taxon>Entelegynae</taxon>
        <taxon>Araneoidea</taxon>
        <taxon>Araneidae</taxon>
        <taxon>Caerostris</taxon>
    </lineage>
</organism>
<dbReference type="GO" id="GO:0030286">
    <property type="term" value="C:dynein complex"/>
    <property type="evidence" value="ECO:0007669"/>
    <property type="project" value="InterPro"/>
</dbReference>
<dbReference type="EMBL" id="BPLR01000733">
    <property type="protein sequence ID" value="GIY97065.1"/>
    <property type="molecule type" value="Genomic_DNA"/>
</dbReference>